<evidence type="ECO:0000256" key="1">
    <source>
        <dbReference type="SAM" id="Phobius"/>
    </source>
</evidence>
<reference evidence="2" key="1">
    <citation type="submission" date="2020-04" db="EMBL/GenBank/DDBJ databases">
        <authorList>
            <person name="Chiriac C."/>
            <person name="Salcher M."/>
            <person name="Ghai R."/>
            <person name="Kavagutti S V."/>
        </authorList>
    </citation>
    <scope>NUCLEOTIDE SEQUENCE</scope>
</reference>
<organism evidence="2">
    <name type="scientific">uncultured Caudovirales phage</name>
    <dbReference type="NCBI Taxonomy" id="2100421"/>
    <lineage>
        <taxon>Viruses</taxon>
        <taxon>Duplodnaviria</taxon>
        <taxon>Heunggongvirae</taxon>
        <taxon>Uroviricota</taxon>
        <taxon>Caudoviricetes</taxon>
        <taxon>Peduoviridae</taxon>
        <taxon>Maltschvirus</taxon>
        <taxon>Maltschvirus maltsch</taxon>
    </lineage>
</organism>
<dbReference type="PROSITE" id="PS51257">
    <property type="entry name" value="PROKAR_LIPOPROTEIN"/>
    <property type="match status" value="1"/>
</dbReference>
<protein>
    <submittedName>
        <fullName evidence="2">Uncharacterized protein</fullName>
    </submittedName>
</protein>
<keyword evidence="1" id="KW-0472">Membrane</keyword>
<feature type="transmembrane region" description="Helical" evidence="1">
    <location>
        <begin position="31"/>
        <end position="49"/>
    </location>
</feature>
<feature type="transmembrane region" description="Helical" evidence="1">
    <location>
        <begin position="56"/>
        <end position="74"/>
    </location>
</feature>
<keyword evidence="1" id="KW-1133">Transmembrane helix</keyword>
<gene>
    <name evidence="2" type="ORF">UFOVP672_8</name>
</gene>
<keyword evidence="1" id="KW-0812">Transmembrane</keyword>
<evidence type="ECO:0000313" key="2">
    <source>
        <dbReference type="EMBL" id="CAB4155402.1"/>
    </source>
</evidence>
<dbReference type="EMBL" id="LR796636">
    <property type="protein sequence ID" value="CAB4155402.1"/>
    <property type="molecule type" value="Genomic_DNA"/>
</dbReference>
<accession>A0A6J5NA28</accession>
<name>A0A6J5NA28_9CAUD</name>
<proteinExistence type="predicted"/>
<sequence>MKIYYCATSLILFAFSLLACALNVADLADLPWALVLVLDLAALVLLIPCACRALRVCLCCLAVLIILPGCQALRDSMQAARINQNLEQTDALLQHYSTHYNK</sequence>